<dbReference type="AlphaFoldDB" id="A0A1I6XTG3"/>
<protein>
    <submittedName>
        <fullName evidence="6">Glycosyltransferase family 10 (Fucosyltransferase) C-term</fullName>
    </submittedName>
</protein>
<dbReference type="SUPFAM" id="SSF53756">
    <property type="entry name" value="UDP-Glycosyltransferase/glycogen phosphorylase"/>
    <property type="match status" value="1"/>
</dbReference>
<keyword evidence="3 6" id="KW-0808">Transferase</keyword>
<evidence type="ECO:0000313" key="6">
    <source>
        <dbReference type="EMBL" id="SFT41610.1"/>
    </source>
</evidence>
<reference evidence="7" key="1">
    <citation type="submission" date="2016-10" db="EMBL/GenBank/DDBJ databases">
        <authorList>
            <person name="Varghese N."/>
            <person name="Submissions S."/>
        </authorList>
    </citation>
    <scope>NUCLEOTIDE SEQUENCE [LARGE SCALE GENOMIC DNA]</scope>
    <source>
        <strain evidence="7">DSM 23445</strain>
    </source>
</reference>
<dbReference type="PANTHER" id="PTHR11929:SF194">
    <property type="entry name" value="ALPHA-(1,3)-FUCOSYLTRANSFERASE 10"/>
    <property type="match status" value="1"/>
</dbReference>
<keyword evidence="2 6" id="KW-0328">Glycosyltransferase</keyword>
<feature type="domain" description="Fucosyltransferase C-terminal" evidence="4">
    <location>
        <begin position="131"/>
        <end position="257"/>
    </location>
</feature>
<proteinExistence type="inferred from homology"/>
<comment type="similarity">
    <text evidence="1">Belongs to the glycosyltransferase 10 family.</text>
</comment>
<dbReference type="InterPro" id="IPR055270">
    <property type="entry name" value="Glyco_tran_10_C"/>
</dbReference>
<dbReference type="GO" id="GO:0008417">
    <property type="term" value="F:fucosyltransferase activity"/>
    <property type="evidence" value="ECO:0007669"/>
    <property type="project" value="InterPro"/>
</dbReference>
<dbReference type="STRING" id="305507.SAMN04489724_0659"/>
<dbReference type="Gene3D" id="3.40.50.11660">
    <property type="entry name" value="Glycosyl transferase family 10, C-terminal domain"/>
    <property type="match status" value="1"/>
</dbReference>
<organism evidence="6 7">
    <name type="scientific">Algoriphagus locisalis</name>
    <dbReference type="NCBI Taxonomy" id="305507"/>
    <lineage>
        <taxon>Bacteria</taxon>
        <taxon>Pseudomonadati</taxon>
        <taxon>Bacteroidota</taxon>
        <taxon>Cytophagia</taxon>
        <taxon>Cytophagales</taxon>
        <taxon>Cyclobacteriaceae</taxon>
        <taxon>Algoriphagus</taxon>
    </lineage>
</organism>
<evidence type="ECO:0000256" key="3">
    <source>
        <dbReference type="ARBA" id="ARBA00022679"/>
    </source>
</evidence>
<evidence type="ECO:0000313" key="7">
    <source>
        <dbReference type="Proteomes" id="UP000199673"/>
    </source>
</evidence>
<dbReference type="Proteomes" id="UP000199673">
    <property type="component" value="Unassembled WGS sequence"/>
</dbReference>
<sequence length="320" mass="38453">MKSLSNSMEEVENLSKIKIKFVDFWPNFFPEEDWLFQFINRNFDVVLCEEEPNFLFFSSFGRKHLEYDCYKVFYCAENVRPNYLECDFSICFDFNKFTNHYRLPFYGTLLKWEPELLINRDKVELDEIRDKKFCCFLTSNEDSAERILFFKKLSEYKHIDSGGLVLNNLGFRVEDKMNFIKQYKFIIAFENSSYPGYVTEKIWQPFFVDMIPIYWGSSSINLDFNTNRFINCHDYSNFDDVISKIIELDQDDEKYLAMVNEPVFYQNSINKFIDRGNILLFLNDLFSSNKTPVSKTWRKSFSLLKRRYNNLLIKVSKLLN</sequence>
<dbReference type="Pfam" id="PF18025">
    <property type="entry name" value="FucT_N"/>
    <property type="match status" value="1"/>
</dbReference>
<dbReference type="InterPro" id="IPR038577">
    <property type="entry name" value="GT10-like_C_sf"/>
</dbReference>
<dbReference type="InterPro" id="IPR041058">
    <property type="entry name" value="FucT_N"/>
</dbReference>
<accession>A0A1I6XTG3</accession>
<dbReference type="GO" id="GO:0016020">
    <property type="term" value="C:membrane"/>
    <property type="evidence" value="ECO:0007669"/>
    <property type="project" value="InterPro"/>
</dbReference>
<dbReference type="PANTHER" id="PTHR11929">
    <property type="entry name" value="ALPHA- 1,3 -FUCOSYLTRANSFERASE"/>
    <property type="match status" value="1"/>
</dbReference>
<keyword evidence="7" id="KW-1185">Reference proteome</keyword>
<name>A0A1I6XTG3_9BACT</name>
<dbReference type="Pfam" id="PF00852">
    <property type="entry name" value="Glyco_transf_10"/>
    <property type="match status" value="1"/>
</dbReference>
<dbReference type="InterPro" id="IPR001503">
    <property type="entry name" value="Glyco_trans_10"/>
</dbReference>
<dbReference type="OrthoDB" id="9791032at2"/>
<dbReference type="EMBL" id="FPBF01000001">
    <property type="protein sequence ID" value="SFT41610.1"/>
    <property type="molecule type" value="Genomic_DNA"/>
</dbReference>
<dbReference type="RefSeq" id="WP_091691265.1">
    <property type="nucleotide sequence ID" value="NZ_FPBF01000001.1"/>
</dbReference>
<evidence type="ECO:0000256" key="2">
    <source>
        <dbReference type="ARBA" id="ARBA00022676"/>
    </source>
</evidence>
<evidence type="ECO:0000256" key="1">
    <source>
        <dbReference type="ARBA" id="ARBA00008919"/>
    </source>
</evidence>
<evidence type="ECO:0000259" key="4">
    <source>
        <dbReference type="Pfam" id="PF00852"/>
    </source>
</evidence>
<gene>
    <name evidence="6" type="ORF">SAMN04489724_0659</name>
</gene>
<feature type="domain" description="Alpha-(1,3)-fucosyltransferase FucT N-terminal" evidence="5">
    <location>
        <begin position="19"/>
        <end position="106"/>
    </location>
</feature>
<evidence type="ECO:0000259" key="5">
    <source>
        <dbReference type="Pfam" id="PF18025"/>
    </source>
</evidence>